<accession>A0A9R1CXD1</accession>
<evidence type="ECO:0000256" key="7">
    <source>
        <dbReference type="ARBA" id="ARBA00023172"/>
    </source>
</evidence>
<evidence type="ECO:0000256" key="2">
    <source>
        <dbReference type="ARBA" id="ARBA00011044"/>
    </source>
</evidence>
<dbReference type="NCBIfam" id="NF040570">
    <property type="entry name" value="guided_TnpB"/>
    <property type="match status" value="1"/>
</dbReference>
<proteinExistence type="inferred from homology"/>
<gene>
    <name evidence="11" type="ORF">PRLR5076_24980</name>
</gene>
<evidence type="ECO:0000256" key="6">
    <source>
        <dbReference type="ARBA" id="ARBA00023125"/>
    </source>
</evidence>
<keyword evidence="5" id="KW-0862">Zinc</keyword>
<protein>
    <submittedName>
        <fullName evidence="11">Transposase</fullName>
    </submittedName>
</protein>
<dbReference type="AlphaFoldDB" id="A0A9R1CXD1"/>
<dbReference type="PANTHER" id="PTHR30405:SF25">
    <property type="entry name" value="RNA-GUIDED DNA ENDONUCLEASE INSQ-RELATED"/>
    <property type="match status" value="1"/>
</dbReference>
<organism evidence="11 12">
    <name type="scientific">Prevotella lacticifex</name>
    <dbReference type="NCBI Taxonomy" id="2854755"/>
    <lineage>
        <taxon>Bacteria</taxon>
        <taxon>Pseudomonadati</taxon>
        <taxon>Bacteroidota</taxon>
        <taxon>Bacteroidia</taxon>
        <taxon>Bacteroidales</taxon>
        <taxon>Prevotellaceae</taxon>
        <taxon>Prevotella</taxon>
    </lineage>
</organism>
<dbReference type="NCBIfam" id="TIGR01766">
    <property type="entry name" value="IS200/IS605 family accessory protein TnpB-like domain"/>
    <property type="match status" value="1"/>
</dbReference>
<dbReference type="InterPro" id="IPR053522">
    <property type="entry name" value="RNA-guided_endonuclease_TnpB"/>
</dbReference>
<evidence type="ECO:0000259" key="10">
    <source>
        <dbReference type="Pfam" id="PF12323"/>
    </source>
</evidence>
<feature type="domain" description="Probable transposase IS891/IS1136/IS1341" evidence="8">
    <location>
        <begin position="171"/>
        <end position="278"/>
    </location>
</feature>
<keyword evidence="6" id="KW-0238">DNA-binding</keyword>
<dbReference type="SUPFAM" id="SSF57802">
    <property type="entry name" value="Rubredoxin-like"/>
    <property type="match status" value="1"/>
</dbReference>
<dbReference type="InterPro" id="IPR021027">
    <property type="entry name" value="Transposase_put_HTH"/>
</dbReference>
<evidence type="ECO:0000256" key="1">
    <source>
        <dbReference type="ARBA" id="ARBA00008761"/>
    </source>
</evidence>
<comment type="caution">
    <text evidence="11">The sequence shown here is derived from an EMBL/GenBank/DDBJ whole genome shotgun (WGS) entry which is preliminary data.</text>
</comment>
<dbReference type="GeneID" id="72466307"/>
<dbReference type="EMBL" id="BPUB01000002">
    <property type="protein sequence ID" value="GJG59647.1"/>
    <property type="molecule type" value="Genomic_DNA"/>
</dbReference>
<dbReference type="RefSeq" id="WP_223925126.1">
    <property type="nucleotide sequence ID" value="NZ_BPTU01000002.1"/>
</dbReference>
<dbReference type="Pfam" id="PF07282">
    <property type="entry name" value="Cas12f1-like_TNB"/>
    <property type="match status" value="1"/>
</dbReference>
<evidence type="ECO:0000259" key="8">
    <source>
        <dbReference type="Pfam" id="PF01385"/>
    </source>
</evidence>
<evidence type="ECO:0000259" key="9">
    <source>
        <dbReference type="Pfam" id="PF07282"/>
    </source>
</evidence>
<dbReference type="Proteomes" id="UP000825483">
    <property type="component" value="Unassembled WGS sequence"/>
</dbReference>
<keyword evidence="7" id="KW-0233">DNA recombination</keyword>
<dbReference type="Pfam" id="PF01385">
    <property type="entry name" value="OrfB_IS605"/>
    <property type="match status" value="1"/>
</dbReference>
<dbReference type="NCBIfam" id="NF038281">
    <property type="entry name" value="IS200_TnpB"/>
    <property type="match status" value="1"/>
</dbReference>
<sequence>MRKINRTYKFRLYPNKEQAILLAKHFGCTRFVYNYFLNQRKEQYRLTGKSDNYYAQARTLTAMKKQEATAWLKEVNSQTLQFAIRSLEVAYTNFFQKRAKFPAFKSKHSKNSFTVPQFASIVDGRLFIPKFKEGIKCRVHREIKGEIGKVAISKTPSGKYFVSVFTEEAYATPLEKTGRAVGIDMGLKDLLVTSEGEIFKNNRYTRKYERKLARAQHHLSRKNKGSRGFENQRLKVARLHEKIANCRADYLQKCSHSLIQRYDTICIEDLNVKGMEKNHHLAKSITDASWGSFVAMLTYKAEWNGKNVVKIDRFFPSSQTCNVCGYVNKETKNLSVREWECPICHTHHNRDVNAAINILRIGLNQTSAGTVDYTGGEKVSTNLLEGRFSVKPEAHESLAHG</sequence>
<dbReference type="Pfam" id="PF12323">
    <property type="entry name" value="HTH_OrfB_IS605"/>
    <property type="match status" value="1"/>
</dbReference>
<dbReference type="PANTHER" id="PTHR30405">
    <property type="entry name" value="TRANSPOSASE"/>
    <property type="match status" value="1"/>
</dbReference>
<feature type="domain" description="Transposase putative helix-turn-helix" evidence="10">
    <location>
        <begin position="1"/>
        <end position="49"/>
    </location>
</feature>
<dbReference type="CDD" id="cd00350">
    <property type="entry name" value="rubredoxin_like"/>
    <property type="match status" value="1"/>
</dbReference>
<comment type="similarity">
    <text evidence="1">In the C-terminal section; belongs to the transposase 35 family.</text>
</comment>
<comment type="similarity">
    <text evidence="2">In the N-terminal section; belongs to the transposase 2 family.</text>
</comment>
<keyword evidence="4" id="KW-0479">Metal-binding</keyword>
<dbReference type="GO" id="GO:0006310">
    <property type="term" value="P:DNA recombination"/>
    <property type="evidence" value="ECO:0007669"/>
    <property type="project" value="UniProtKB-KW"/>
</dbReference>
<keyword evidence="12" id="KW-1185">Reference proteome</keyword>
<keyword evidence="3" id="KW-0815">Transposition</keyword>
<dbReference type="GO" id="GO:0046872">
    <property type="term" value="F:metal ion binding"/>
    <property type="evidence" value="ECO:0007669"/>
    <property type="project" value="UniProtKB-KW"/>
</dbReference>
<dbReference type="GO" id="GO:0032196">
    <property type="term" value="P:transposition"/>
    <property type="evidence" value="ECO:0007669"/>
    <property type="project" value="UniProtKB-KW"/>
</dbReference>
<evidence type="ECO:0000313" key="12">
    <source>
        <dbReference type="Proteomes" id="UP000825483"/>
    </source>
</evidence>
<reference evidence="11" key="1">
    <citation type="journal article" date="2022" name="Int. J. Syst. Evol. Microbiol.">
        <title>Prevotella lacticifex sp. nov., isolated from the rumen of cows.</title>
        <authorList>
            <person name="Shinkai T."/>
            <person name="Ikeyama N."/>
            <person name="Kumagai M."/>
            <person name="Ohmori H."/>
            <person name="Sakamoto M."/>
            <person name="Ohkuma M."/>
            <person name="Mitsumori M."/>
        </authorList>
    </citation>
    <scope>NUCLEOTIDE SEQUENCE</scope>
    <source>
        <strain evidence="11">R5076</strain>
    </source>
</reference>
<dbReference type="InterPro" id="IPR001959">
    <property type="entry name" value="Transposase"/>
</dbReference>
<evidence type="ECO:0000256" key="3">
    <source>
        <dbReference type="ARBA" id="ARBA00022578"/>
    </source>
</evidence>
<dbReference type="GO" id="GO:0003677">
    <property type="term" value="F:DNA binding"/>
    <property type="evidence" value="ECO:0007669"/>
    <property type="project" value="UniProtKB-KW"/>
</dbReference>
<dbReference type="InterPro" id="IPR051399">
    <property type="entry name" value="RNA-guided_DNA_endo/Transpos"/>
</dbReference>
<dbReference type="InterPro" id="IPR010095">
    <property type="entry name" value="Cas12f1-like_TNB"/>
</dbReference>
<evidence type="ECO:0000256" key="4">
    <source>
        <dbReference type="ARBA" id="ARBA00022723"/>
    </source>
</evidence>
<name>A0A9R1CXD1_9BACT</name>
<evidence type="ECO:0000256" key="5">
    <source>
        <dbReference type="ARBA" id="ARBA00022833"/>
    </source>
</evidence>
<evidence type="ECO:0000313" key="11">
    <source>
        <dbReference type="EMBL" id="GJG59647.1"/>
    </source>
</evidence>
<feature type="domain" description="Cas12f1-like TNB" evidence="9">
    <location>
        <begin position="290"/>
        <end position="358"/>
    </location>
</feature>